<dbReference type="InterPro" id="IPR027467">
    <property type="entry name" value="MopterinOxRdtase_cofactor_BS"/>
</dbReference>
<keyword evidence="9" id="KW-0560">Oxidoreductase</keyword>
<dbReference type="InterPro" id="IPR009010">
    <property type="entry name" value="Asp_de-COase-like_dom_sf"/>
</dbReference>
<evidence type="ECO:0000313" key="15">
    <source>
        <dbReference type="Proteomes" id="UP001053296"/>
    </source>
</evidence>
<dbReference type="Proteomes" id="UP001053296">
    <property type="component" value="Chromosome"/>
</dbReference>
<dbReference type="Pfam" id="PF04879">
    <property type="entry name" value="Molybdop_Fe4S4"/>
    <property type="match status" value="1"/>
</dbReference>
<organism evidence="14 15">
    <name type="scientific">Pseudodesulfovibrio sediminis</name>
    <dbReference type="NCBI Taxonomy" id="2810563"/>
    <lineage>
        <taxon>Bacteria</taxon>
        <taxon>Pseudomonadati</taxon>
        <taxon>Thermodesulfobacteriota</taxon>
        <taxon>Desulfovibrionia</taxon>
        <taxon>Desulfovibrionales</taxon>
        <taxon>Desulfovibrionaceae</taxon>
    </lineage>
</organism>
<dbReference type="PROSITE" id="PS51669">
    <property type="entry name" value="4FE4S_MOW_BIS_MGD"/>
    <property type="match status" value="1"/>
</dbReference>
<keyword evidence="5" id="KW-0479">Metal-binding</keyword>
<dbReference type="RefSeq" id="WP_229591884.1">
    <property type="nucleotide sequence ID" value="NZ_AP024485.1"/>
</dbReference>
<dbReference type="CDD" id="cd02792">
    <property type="entry name" value="MopB_CT_Formate-Dh-Na-like"/>
    <property type="match status" value="1"/>
</dbReference>
<dbReference type="Pfam" id="PF01568">
    <property type="entry name" value="Molydop_binding"/>
    <property type="match status" value="1"/>
</dbReference>
<evidence type="ECO:0000256" key="10">
    <source>
        <dbReference type="ARBA" id="ARBA00023004"/>
    </source>
</evidence>
<dbReference type="PANTHER" id="PTHR43598">
    <property type="entry name" value="TUNGSTEN-CONTAINING FORMYLMETHANOFURAN DEHYDROGENASE 2 SUBUNIT B"/>
    <property type="match status" value="1"/>
</dbReference>
<evidence type="ECO:0000256" key="5">
    <source>
        <dbReference type="ARBA" id="ARBA00022723"/>
    </source>
</evidence>
<dbReference type="InterPro" id="IPR006963">
    <property type="entry name" value="Mopterin_OxRdtase_4Fe-4S_dom"/>
</dbReference>
<keyword evidence="15" id="KW-1185">Reference proteome</keyword>
<dbReference type="SMART" id="SM00926">
    <property type="entry name" value="Molybdop_Fe4S4"/>
    <property type="match status" value="1"/>
</dbReference>
<comment type="cofactor">
    <cofactor evidence="1">
        <name>[4Fe-4S] cluster</name>
        <dbReference type="ChEBI" id="CHEBI:49883"/>
    </cofactor>
</comment>
<protein>
    <submittedName>
        <fullName evidence="14">Formate dehydrogenase subunit alpha</fullName>
    </submittedName>
</protein>
<dbReference type="PROSITE" id="PS00932">
    <property type="entry name" value="MOLYBDOPTERIN_PROK_3"/>
    <property type="match status" value="1"/>
</dbReference>
<dbReference type="Gene3D" id="3.40.50.740">
    <property type="match status" value="1"/>
</dbReference>
<evidence type="ECO:0000256" key="8">
    <source>
        <dbReference type="ARBA" id="ARBA00022933"/>
    </source>
</evidence>
<reference evidence="14" key="1">
    <citation type="journal article" date="2022" name="Arch. Microbiol.">
        <title>Pseudodesulfovibrio sediminis sp. nov., a mesophilic and neutrophilic sulfate-reducing bacterium isolated from sediment of a brackish lake.</title>
        <authorList>
            <person name="Takahashi A."/>
            <person name="Kojima H."/>
            <person name="Watanabe M."/>
            <person name="Fukui M."/>
        </authorList>
    </citation>
    <scope>NUCLEOTIDE SEQUENCE</scope>
    <source>
        <strain evidence="14">SF6</strain>
    </source>
</reference>
<dbReference type="Pfam" id="PF00384">
    <property type="entry name" value="Molybdopterin"/>
    <property type="match status" value="1"/>
</dbReference>
<dbReference type="PANTHER" id="PTHR43598:SF1">
    <property type="entry name" value="FORMATE DEHYDROGENASE-O MAJOR SUBUNIT"/>
    <property type="match status" value="1"/>
</dbReference>
<keyword evidence="8" id="KW-0712">Selenocysteine</keyword>
<keyword evidence="10" id="KW-0408">Iron</keyword>
<keyword evidence="11" id="KW-0411">Iron-sulfur</keyword>
<evidence type="ECO:0000313" key="14">
    <source>
        <dbReference type="EMBL" id="BCS89932.1"/>
    </source>
</evidence>
<comment type="similarity">
    <text evidence="3">Belongs to the prokaryotic molybdopterin-containing oxidoreductase family.</text>
</comment>
<evidence type="ECO:0000256" key="7">
    <source>
        <dbReference type="ARBA" id="ARBA00022764"/>
    </source>
</evidence>
<comment type="subcellular location">
    <subcellularLocation>
        <location evidence="2">Periplasm</location>
    </subcellularLocation>
</comment>
<evidence type="ECO:0000256" key="12">
    <source>
        <dbReference type="SAM" id="SignalP"/>
    </source>
</evidence>
<feature type="chain" id="PRO_5047395463" evidence="12">
    <location>
        <begin position="23"/>
        <end position="1018"/>
    </location>
</feature>
<keyword evidence="4" id="KW-0004">4Fe-4S</keyword>
<dbReference type="InterPro" id="IPR006657">
    <property type="entry name" value="MoPterin_dinucl-bd_dom"/>
</dbReference>
<accession>A0ABN6EWL9</accession>
<name>A0ABN6EWL9_9BACT</name>
<evidence type="ECO:0000259" key="13">
    <source>
        <dbReference type="PROSITE" id="PS51669"/>
    </source>
</evidence>
<dbReference type="InterPro" id="IPR006655">
    <property type="entry name" value="Mopterin_OxRdtase_prok_CS"/>
</dbReference>
<evidence type="ECO:0000256" key="11">
    <source>
        <dbReference type="ARBA" id="ARBA00023014"/>
    </source>
</evidence>
<evidence type="ECO:0000256" key="2">
    <source>
        <dbReference type="ARBA" id="ARBA00004418"/>
    </source>
</evidence>
<evidence type="ECO:0000256" key="6">
    <source>
        <dbReference type="ARBA" id="ARBA00022729"/>
    </source>
</evidence>
<dbReference type="PROSITE" id="PS51318">
    <property type="entry name" value="TAT"/>
    <property type="match status" value="1"/>
</dbReference>
<dbReference type="Gene3D" id="2.40.40.20">
    <property type="match status" value="1"/>
</dbReference>
<dbReference type="SUPFAM" id="SSF50692">
    <property type="entry name" value="ADC-like"/>
    <property type="match status" value="1"/>
</dbReference>
<dbReference type="CDD" id="cd02752">
    <property type="entry name" value="MopB_Formate-Dh-Na-like"/>
    <property type="match status" value="1"/>
</dbReference>
<dbReference type="PROSITE" id="PS00551">
    <property type="entry name" value="MOLYBDOPTERIN_PROK_1"/>
    <property type="match status" value="1"/>
</dbReference>
<evidence type="ECO:0000256" key="9">
    <source>
        <dbReference type="ARBA" id="ARBA00023002"/>
    </source>
</evidence>
<dbReference type="InterPro" id="IPR006656">
    <property type="entry name" value="Mopterin_OxRdtase"/>
</dbReference>
<keyword evidence="7" id="KW-0574">Periplasm</keyword>
<gene>
    <name evidence="14" type="primary">fdhA_2</name>
    <name evidence="14" type="ORF">PSDVSF_31740</name>
</gene>
<dbReference type="SUPFAM" id="SSF53706">
    <property type="entry name" value="Formate dehydrogenase/DMSO reductase, domains 1-3"/>
    <property type="match status" value="1"/>
</dbReference>
<dbReference type="InterPro" id="IPR006311">
    <property type="entry name" value="TAT_signal"/>
</dbReference>
<dbReference type="InterPro" id="IPR006443">
    <property type="entry name" value="Formate-DH-alph_fdnG"/>
</dbReference>
<feature type="signal peptide" evidence="12">
    <location>
        <begin position="1"/>
        <end position="22"/>
    </location>
</feature>
<evidence type="ECO:0000256" key="4">
    <source>
        <dbReference type="ARBA" id="ARBA00022485"/>
    </source>
</evidence>
<dbReference type="Gene3D" id="3.40.228.10">
    <property type="entry name" value="Dimethylsulfoxide Reductase, domain 2"/>
    <property type="match status" value="2"/>
</dbReference>
<sequence length="1018" mass="113313">MKVNRRSFLQLTAATVVSTAFGGLGAECVAKAGEMPDRVAALEPKWSKQTTSVCCYCAVGCGLIVNTDLKTKRAINVEGDPDHPINEGATCAKGASIWQLAENGERPKRPLYRAPYSSEWKEVSWEWALDEIAKRVKKTRDASFTEKNAKGQVVNRCNGLASVGSAAIDNEECWTFQAMLRALGLVYVEHQARICHSSTVAALAESFGRGAMTNHWNDIANSDCILVMGSNAAENHPISFKWVTKAMTNGAKLISVDPRFTRTSSKADLYCQIRAGSDIAVLGGMIKYILDNDLIQKDYVVSHTNAPFIVSDKFSFEDGLFSGYHKNREEADYVGAYDKTQWAFEKGADGLPMKDETLKHPRCVYNLLKEHYARYDVDKVVSVSGIDKANLLEFYKLYSATGKPDKAGTIMYAMGWTQHTVGVQYIRTMAMVQLLLGNIGVAGGGVNALRGESNVQGSTDHCLLWHILPGYLATPNAGLKTYTEYVDAKAKPHLEGAKDPKSAAWWQYYPKYMASFLKAMYPEASLDDAYAWLPKAEDGKTYTWLQLFEAMDKKEFSGFFAWGMNPACGGANAGKNRRAMANLDWMVNVNIFDNETGSFWRGPGMDPKTIKTEVFFLPCAVSIEKEGSITNSGRWMQWRYQGPVPRGESKTDGHILTELFDKIRSLYADQGGAFSEPIAQLSVDKWKAHGEFNAHEVAKLINGYFLKDVTIKGKTYKKGTLVPSFAMLQDDGSTCSGNWLYCNSYTENGNMAARRNSEQTPEQEKIGLFSNWSWCWPVNRRIIYNRASCDNTGTPYAPQKPVVSWNGKKWIGDIPDGGWAPGTKYAFIMKPHGHGHIFGPGRQDGPFPEHYEPMETPFKAHELSDQLNNPTALRFAHETLAVADPKYPYVAITYRVTEHWQTGLMTRHTPWLLEAMPQMFVEMSEELAKKKGIENGEKVMVDSIRGKLWAVAMVTKRMHPLKVMGKTVYQIGLPWCFGWQMPHDGSGGDSANLLTPSVGDPNTGIPETKVFVANVHKM</sequence>
<dbReference type="EMBL" id="AP024485">
    <property type="protein sequence ID" value="BCS89932.1"/>
    <property type="molecule type" value="Genomic_DNA"/>
</dbReference>
<evidence type="ECO:0000256" key="1">
    <source>
        <dbReference type="ARBA" id="ARBA00001966"/>
    </source>
</evidence>
<dbReference type="Gene3D" id="3.30.200.210">
    <property type="match status" value="1"/>
</dbReference>
<keyword evidence="6 12" id="KW-0732">Signal</keyword>
<dbReference type="NCBIfam" id="TIGR01553">
    <property type="entry name" value="formate-DH-alph"/>
    <property type="match status" value="1"/>
</dbReference>
<feature type="domain" description="4Fe-4S Mo/W bis-MGD-type" evidence="13">
    <location>
        <begin position="47"/>
        <end position="105"/>
    </location>
</feature>
<proteinExistence type="inferred from homology"/>
<evidence type="ECO:0000256" key="3">
    <source>
        <dbReference type="ARBA" id="ARBA00010312"/>
    </source>
</evidence>